<comment type="caution">
    <text evidence="2">The sequence shown here is derived from an EMBL/GenBank/DDBJ whole genome shotgun (WGS) entry which is preliminary data.</text>
</comment>
<dbReference type="NCBIfam" id="TIGR00254">
    <property type="entry name" value="GGDEF"/>
    <property type="match status" value="1"/>
</dbReference>
<keyword evidence="3" id="KW-1185">Reference proteome</keyword>
<evidence type="ECO:0000313" key="3">
    <source>
        <dbReference type="Proteomes" id="UP001597101"/>
    </source>
</evidence>
<dbReference type="Gene3D" id="3.30.70.270">
    <property type="match status" value="1"/>
</dbReference>
<dbReference type="Pfam" id="PF00990">
    <property type="entry name" value="GGDEF"/>
    <property type="match status" value="1"/>
</dbReference>
<dbReference type="RefSeq" id="WP_377212004.1">
    <property type="nucleotide sequence ID" value="NZ_JBHTJV010000003.1"/>
</dbReference>
<feature type="domain" description="GGDEF" evidence="1">
    <location>
        <begin position="71"/>
        <end position="202"/>
    </location>
</feature>
<organism evidence="2 3">
    <name type="scientific">Pseudahrensia aquimaris</name>
    <dbReference type="NCBI Taxonomy" id="744461"/>
    <lineage>
        <taxon>Bacteria</taxon>
        <taxon>Pseudomonadati</taxon>
        <taxon>Pseudomonadota</taxon>
        <taxon>Alphaproteobacteria</taxon>
        <taxon>Hyphomicrobiales</taxon>
        <taxon>Ahrensiaceae</taxon>
        <taxon>Pseudahrensia</taxon>
    </lineage>
</organism>
<dbReference type="InterPro" id="IPR029787">
    <property type="entry name" value="Nucleotide_cyclase"/>
</dbReference>
<dbReference type="Proteomes" id="UP001597101">
    <property type="component" value="Unassembled WGS sequence"/>
</dbReference>
<dbReference type="EMBL" id="JBHTJV010000003">
    <property type="protein sequence ID" value="MFD0916173.1"/>
    <property type="molecule type" value="Genomic_DNA"/>
</dbReference>
<accession>A0ABW3FFD0</accession>
<name>A0ABW3FFD0_9HYPH</name>
<dbReference type="SUPFAM" id="SSF55073">
    <property type="entry name" value="Nucleotide cyclase"/>
    <property type="match status" value="1"/>
</dbReference>
<sequence>MSIEKTSLTPTIDDLQFTSRHDLEREVAELRNLVKEMKLGKTVDDVSGLANRGNFLDQANAEFSRARRYGHELTLVVTDILNLQRHGEEHGDTAPDQIIMAVAQMCLSSSRYGVDVLGRITENQIAIMLPETPLAGGLQFMSRMRRVVTETPIMLDNGSQVKPGIKVSADMLRPEDDSFMDLFQRTWKRTKKNPATKKSAVA</sequence>
<dbReference type="PROSITE" id="PS50887">
    <property type="entry name" value="GGDEF"/>
    <property type="match status" value="1"/>
</dbReference>
<protein>
    <submittedName>
        <fullName evidence="2">GGDEF domain-containing protein</fullName>
    </submittedName>
</protein>
<dbReference type="SMART" id="SM00267">
    <property type="entry name" value="GGDEF"/>
    <property type="match status" value="1"/>
</dbReference>
<evidence type="ECO:0000313" key="2">
    <source>
        <dbReference type="EMBL" id="MFD0916173.1"/>
    </source>
</evidence>
<proteinExistence type="predicted"/>
<reference evidence="3" key="1">
    <citation type="journal article" date="2019" name="Int. J. Syst. Evol. Microbiol.">
        <title>The Global Catalogue of Microorganisms (GCM) 10K type strain sequencing project: providing services to taxonomists for standard genome sequencing and annotation.</title>
        <authorList>
            <consortium name="The Broad Institute Genomics Platform"/>
            <consortium name="The Broad Institute Genome Sequencing Center for Infectious Disease"/>
            <person name="Wu L."/>
            <person name="Ma J."/>
        </authorList>
    </citation>
    <scope>NUCLEOTIDE SEQUENCE [LARGE SCALE GENOMIC DNA]</scope>
    <source>
        <strain evidence="3">CCUG 60023</strain>
    </source>
</reference>
<dbReference type="InterPro" id="IPR000160">
    <property type="entry name" value="GGDEF_dom"/>
</dbReference>
<gene>
    <name evidence="2" type="ORF">ACFQ14_07120</name>
</gene>
<dbReference type="InterPro" id="IPR043128">
    <property type="entry name" value="Rev_trsase/Diguanyl_cyclase"/>
</dbReference>
<evidence type="ECO:0000259" key="1">
    <source>
        <dbReference type="PROSITE" id="PS50887"/>
    </source>
</evidence>